<dbReference type="EMBL" id="NJAI01000001">
    <property type="protein sequence ID" value="PHM57387.1"/>
    <property type="molecule type" value="Genomic_DNA"/>
</dbReference>
<proteinExistence type="predicted"/>
<comment type="caution">
    <text evidence="2">The sequence shown here is derived from an EMBL/GenBank/DDBJ whole genome shotgun (WGS) entry which is preliminary data.</text>
</comment>
<feature type="domain" description="ScoMcrA-like DNA sulfur-binding" evidence="1">
    <location>
        <begin position="6"/>
        <end position="83"/>
    </location>
</feature>
<evidence type="ECO:0000313" key="3">
    <source>
        <dbReference type="Proteomes" id="UP000225433"/>
    </source>
</evidence>
<reference evidence="2 3" key="1">
    <citation type="journal article" date="2017" name="Nat. Microbiol.">
        <title>Natural product diversity associated with the nematode symbionts Photorhabdus and Xenorhabdus.</title>
        <authorList>
            <person name="Tobias N.J."/>
            <person name="Wolff H."/>
            <person name="Djahanschiri B."/>
            <person name="Grundmann F."/>
            <person name="Kronenwerth M."/>
            <person name="Shi Y.M."/>
            <person name="Simonyi S."/>
            <person name="Grun P."/>
            <person name="Shapiro-Ilan D."/>
            <person name="Pidot S.J."/>
            <person name="Stinear T.P."/>
            <person name="Ebersberger I."/>
            <person name="Bode H.B."/>
        </authorList>
    </citation>
    <scope>NUCLEOTIDE SEQUENCE [LARGE SCALE GENOMIC DNA]</scope>
    <source>
        <strain evidence="2 3">DSM 17903</strain>
    </source>
</reference>
<gene>
    <name evidence="2" type="ORF">Xhom_00353</name>
</gene>
<name>A0A2G0QDS6_XENHO</name>
<dbReference type="Proteomes" id="UP000225433">
    <property type="component" value="Unassembled WGS sequence"/>
</dbReference>
<evidence type="ECO:0000313" key="2">
    <source>
        <dbReference type="EMBL" id="PHM57387.1"/>
    </source>
</evidence>
<evidence type="ECO:0000259" key="1">
    <source>
        <dbReference type="Pfam" id="PF26340"/>
    </source>
</evidence>
<sequence length="84" mass="9975">MLTIKELQIAISNLSVWRKGDQRAPHKPLLLLYVLSQYQKGHVRLFDYGKEIDLPLLELLDNFDPRRKSHYPVLPFWRLRGDGF</sequence>
<dbReference type="AlphaFoldDB" id="A0A2G0QDS6"/>
<dbReference type="InterPro" id="IPR058813">
    <property type="entry name" value="DNA-SBD_ScoMcrA"/>
</dbReference>
<organism evidence="2 3">
    <name type="scientific">Xenorhabdus hominickii</name>
    <dbReference type="NCBI Taxonomy" id="351679"/>
    <lineage>
        <taxon>Bacteria</taxon>
        <taxon>Pseudomonadati</taxon>
        <taxon>Pseudomonadota</taxon>
        <taxon>Gammaproteobacteria</taxon>
        <taxon>Enterobacterales</taxon>
        <taxon>Morganellaceae</taxon>
        <taxon>Xenorhabdus</taxon>
    </lineage>
</organism>
<accession>A0A2G0QDS6</accession>
<protein>
    <submittedName>
        <fullName evidence="2">HNH nuclease</fullName>
    </submittedName>
</protein>
<dbReference type="Pfam" id="PF26340">
    <property type="entry name" value="DNA-SBD_ScoMcrA"/>
    <property type="match status" value="1"/>
</dbReference>